<organism evidence="4 5">
    <name type="scientific">Aquincola tertiaricarbonis</name>
    <dbReference type="NCBI Taxonomy" id="391953"/>
    <lineage>
        <taxon>Bacteria</taxon>
        <taxon>Pseudomonadati</taxon>
        <taxon>Pseudomonadota</taxon>
        <taxon>Betaproteobacteria</taxon>
        <taxon>Burkholderiales</taxon>
        <taxon>Sphaerotilaceae</taxon>
        <taxon>Aquincola</taxon>
    </lineage>
</organism>
<evidence type="ECO:0000313" key="4">
    <source>
        <dbReference type="EMBL" id="URI08303.1"/>
    </source>
</evidence>
<dbReference type="SMART" id="SM00471">
    <property type="entry name" value="HDc"/>
    <property type="match status" value="1"/>
</dbReference>
<protein>
    <submittedName>
        <fullName evidence="4">Response regulator</fullName>
    </submittedName>
</protein>
<evidence type="ECO:0000313" key="5">
    <source>
        <dbReference type="Proteomes" id="UP001056201"/>
    </source>
</evidence>
<dbReference type="InterPro" id="IPR037522">
    <property type="entry name" value="HD_GYP_dom"/>
</dbReference>
<dbReference type="Gene3D" id="1.10.3210.10">
    <property type="entry name" value="Hypothetical protein af1432"/>
    <property type="match status" value="1"/>
</dbReference>
<dbReference type="SUPFAM" id="SSF109604">
    <property type="entry name" value="HD-domain/PDEase-like"/>
    <property type="match status" value="1"/>
</dbReference>
<proteinExistence type="predicted"/>
<evidence type="ECO:0000259" key="3">
    <source>
        <dbReference type="PROSITE" id="PS51832"/>
    </source>
</evidence>
<evidence type="ECO:0000259" key="2">
    <source>
        <dbReference type="PROSITE" id="PS50110"/>
    </source>
</evidence>
<name>A0ABY4S4E2_AQUTE</name>
<keyword evidence="1" id="KW-0597">Phosphoprotein</keyword>
<dbReference type="SUPFAM" id="SSF52172">
    <property type="entry name" value="CheY-like"/>
    <property type="match status" value="1"/>
</dbReference>
<feature type="domain" description="HD-GYP" evidence="3">
    <location>
        <begin position="147"/>
        <end position="358"/>
    </location>
</feature>
<dbReference type="Proteomes" id="UP001056201">
    <property type="component" value="Chromosome 1"/>
</dbReference>
<dbReference type="PROSITE" id="PS50110">
    <property type="entry name" value="RESPONSE_REGULATORY"/>
    <property type="match status" value="1"/>
</dbReference>
<dbReference type="InterPro" id="IPR011006">
    <property type="entry name" value="CheY-like_superfamily"/>
</dbReference>
<sequence>MKPTILIVDDNTENLMVLGELLSPHYRVRAATTGARALELAQLQPRPALILLDVMMPGMSGYEALDRLQEQDETRQIPVIFATAMSDVEDEHRGLSLGAVDYITKPLRPAIVMARVRTHLELAAARQRLQWRNASLEAEVDRRECENRVIQDVSMRALARVAETRDQETGNHILRTQDYVRLLATLVCGHPRFADELAPHCIDLIVKSAPLHDIGKVGIPDRVLLKPGKLNDEEWALMKTHARLGGEAIQRAVADMQEPVPFLRFASDIATHHHERWDGQGYPDGLAGDEIPLAARIMAVADVFDAMISRRVYKAPIDFGRVREVMAAQRGGQFDPDLLDAFLTHYDRFCDIARARPDEALA</sequence>
<dbReference type="Gene3D" id="3.40.50.2300">
    <property type="match status" value="1"/>
</dbReference>
<feature type="domain" description="Response regulatory" evidence="2">
    <location>
        <begin position="4"/>
        <end position="120"/>
    </location>
</feature>
<dbReference type="InterPro" id="IPR052020">
    <property type="entry name" value="Cyclic_di-GMP/3'3'-cGAMP_PDE"/>
</dbReference>
<dbReference type="InterPro" id="IPR001789">
    <property type="entry name" value="Sig_transdc_resp-reg_receiver"/>
</dbReference>
<reference evidence="4" key="1">
    <citation type="submission" date="2022-05" db="EMBL/GenBank/DDBJ databases">
        <title>An RpoN-dependent PEP-CTERM gene is involved in floc formation of an Aquincola tertiaricarbonis strain.</title>
        <authorList>
            <person name="Qiu D."/>
            <person name="Xia M."/>
        </authorList>
    </citation>
    <scope>NUCLEOTIDE SEQUENCE</scope>
    <source>
        <strain evidence="4">RN12</strain>
    </source>
</reference>
<dbReference type="PROSITE" id="PS51832">
    <property type="entry name" value="HD_GYP"/>
    <property type="match status" value="1"/>
</dbReference>
<evidence type="ECO:0000256" key="1">
    <source>
        <dbReference type="PROSITE-ProRule" id="PRU00169"/>
    </source>
</evidence>
<accession>A0ABY4S4E2</accession>
<feature type="modified residue" description="4-aspartylphosphate" evidence="1">
    <location>
        <position position="53"/>
    </location>
</feature>
<keyword evidence="5" id="KW-1185">Reference proteome</keyword>
<gene>
    <name evidence="4" type="ORF">MW290_06965</name>
</gene>
<dbReference type="CDD" id="cd00077">
    <property type="entry name" value="HDc"/>
    <property type="match status" value="1"/>
</dbReference>
<dbReference type="Pfam" id="PF00072">
    <property type="entry name" value="Response_reg"/>
    <property type="match status" value="1"/>
</dbReference>
<dbReference type="SMART" id="SM00448">
    <property type="entry name" value="REC"/>
    <property type="match status" value="1"/>
</dbReference>
<dbReference type="PANTHER" id="PTHR45228">
    <property type="entry name" value="CYCLIC DI-GMP PHOSPHODIESTERASE TM_0186-RELATED"/>
    <property type="match status" value="1"/>
</dbReference>
<dbReference type="RefSeq" id="WP_250196525.1">
    <property type="nucleotide sequence ID" value="NZ_CP097635.1"/>
</dbReference>
<dbReference type="EMBL" id="CP097635">
    <property type="protein sequence ID" value="URI08303.1"/>
    <property type="molecule type" value="Genomic_DNA"/>
</dbReference>
<dbReference type="InterPro" id="IPR003607">
    <property type="entry name" value="HD/PDEase_dom"/>
</dbReference>
<dbReference type="Pfam" id="PF13487">
    <property type="entry name" value="HD_5"/>
    <property type="match status" value="1"/>
</dbReference>
<dbReference type="PANTHER" id="PTHR45228:SF5">
    <property type="entry name" value="CYCLIC DI-GMP PHOSPHODIESTERASE VC_1348-RELATED"/>
    <property type="match status" value="1"/>
</dbReference>